<proteinExistence type="predicted"/>
<comment type="caution">
    <text evidence="1">The sequence shown here is derived from an EMBL/GenBank/DDBJ whole genome shotgun (WGS) entry which is preliminary data.</text>
</comment>
<protein>
    <submittedName>
        <fullName evidence="1">Uncharacterized protein</fullName>
    </submittedName>
</protein>
<name>A0ABT5ZTV7_9ACTN</name>
<accession>A0ABT5ZTV7</accession>
<keyword evidence="2" id="KW-1185">Reference proteome</keyword>
<dbReference type="Proteomes" id="UP001216579">
    <property type="component" value="Unassembled WGS sequence"/>
</dbReference>
<reference evidence="1 2" key="1">
    <citation type="submission" date="2023-03" db="EMBL/GenBank/DDBJ databases">
        <title>Draft genome sequence of Streptomyces sp. RB6PN23 isolated from peat swamp forest in Thailand.</title>
        <authorList>
            <person name="Klaysubun C."/>
            <person name="Duangmal K."/>
        </authorList>
    </citation>
    <scope>NUCLEOTIDE SEQUENCE [LARGE SCALE GENOMIC DNA]</scope>
    <source>
        <strain evidence="1 2">RB6PN23</strain>
    </source>
</reference>
<dbReference type="EMBL" id="JARJBC010000024">
    <property type="protein sequence ID" value="MDF3293262.1"/>
    <property type="molecule type" value="Genomic_DNA"/>
</dbReference>
<evidence type="ECO:0000313" key="1">
    <source>
        <dbReference type="EMBL" id="MDF3293262.1"/>
    </source>
</evidence>
<sequence>MAQAHLLQPGGHSVSVVGSGDRVRDFQYVRDRIVRIRRTLPLSSSLTTAPLDDTR</sequence>
<dbReference type="RefSeq" id="WP_276096201.1">
    <property type="nucleotide sequence ID" value="NZ_JARJBC010000024.1"/>
</dbReference>
<evidence type="ECO:0000313" key="2">
    <source>
        <dbReference type="Proteomes" id="UP001216579"/>
    </source>
</evidence>
<organism evidence="1 2">
    <name type="scientific">Streptomyces silvisoli</name>
    <dbReference type="NCBI Taxonomy" id="3034235"/>
    <lineage>
        <taxon>Bacteria</taxon>
        <taxon>Bacillati</taxon>
        <taxon>Actinomycetota</taxon>
        <taxon>Actinomycetes</taxon>
        <taxon>Kitasatosporales</taxon>
        <taxon>Streptomycetaceae</taxon>
        <taxon>Streptomyces</taxon>
    </lineage>
</organism>
<gene>
    <name evidence="1" type="ORF">P3G67_29440</name>
</gene>